<evidence type="ECO:0000256" key="1">
    <source>
        <dbReference type="ARBA" id="ARBA00004871"/>
    </source>
</evidence>
<reference evidence="5 6" key="1">
    <citation type="submission" date="2023-02" db="EMBL/GenBank/DDBJ databases">
        <title>Bacterial whole genomic sequence of Curvibacter sp. HBC61.</title>
        <authorList>
            <person name="Le V."/>
            <person name="Ko S.-R."/>
            <person name="Ahn C.-Y."/>
            <person name="Oh H.-M."/>
        </authorList>
    </citation>
    <scope>NUCLEOTIDE SEQUENCE [LARGE SCALE GENOMIC DNA]</scope>
    <source>
        <strain evidence="5 6">HBC61</strain>
    </source>
</reference>
<evidence type="ECO:0000313" key="6">
    <source>
        <dbReference type="Proteomes" id="UP001528673"/>
    </source>
</evidence>
<dbReference type="InterPro" id="IPR036291">
    <property type="entry name" value="NAD(P)-bd_dom_sf"/>
</dbReference>
<dbReference type="Gene3D" id="3.40.50.10860">
    <property type="entry name" value="Leucine Dehydrogenase, chain A, domain 1"/>
    <property type="match status" value="1"/>
</dbReference>
<keyword evidence="6" id="KW-1185">Reference proteome</keyword>
<dbReference type="RefSeq" id="WP_273952780.1">
    <property type="nucleotide sequence ID" value="NZ_JAQSIP010000007.1"/>
</dbReference>
<dbReference type="Gene3D" id="3.40.50.720">
    <property type="entry name" value="NAD(P)-binding Rossmann-like Domain"/>
    <property type="match status" value="1"/>
</dbReference>
<evidence type="ECO:0000256" key="2">
    <source>
        <dbReference type="ARBA" id="ARBA00023002"/>
    </source>
</evidence>
<comment type="pathway">
    <text evidence="1">Metabolic intermediate biosynthesis; chorismate biosynthesis; chorismate from D-erythrose 4-phosphate and phosphoenolpyruvate: step 4/7.</text>
</comment>
<gene>
    <name evidence="5" type="ORF">PSQ40_15900</name>
</gene>
<proteinExistence type="predicted"/>
<evidence type="ECO:0000256" key="3">
    <source>
        <dbReference type="ARBA" id="ARBA00023141"/>
    </source>
</evidence>
<evidence type="ECO:0000313" key="5">
    <source>
        <dbReference type="EMBL" id="MDD0840068.1"/>
    </source>
</evidence>
<dbReference type="PANTHER" id="PTHR21089:SF1">
    <property type="entry name" value="BIFUNCTIONAL 3-DEHYDROQUINATE DEHYDRATASE_SHIKIMATE DEHYDROGENASE, CHLOROPLASTIC"/>
    <property type="match status" value="1"/>
</dbReference>
<dbReference type="InterPro" id="IPR013708">
    <property type="entry name" value="Shikimate_DH-bd_N"/>
</dbReference>
<keyword evidence="2" id="KW-0560">Oxidoreductase</keyword>
<dbReference type="InterPro" id="IPR022893">
    <property type="entry name" value="Shikimate_DH_fam"/>
</dbReference>
<dbReference type="Proteomes" id="UP001528673">
    <property type="component" value="Unassembled WGS sequence"/>
</dbReference>
<dbReference type="EMBL" id="JAQSIP010000007">
    <property type="protein sequence ID" value="MDD0840068.1"/>
    <property type="molecule type" value="Genomic_DNA"/>
</dbReference>
<dbReference type="PRINTS" id="PR00086">
    <property type="entry name" value="LLDHDRGNASE"/>
</dbReference>
<name>A0ABT5N4P8_9BURK</name>
<accession>A0ABT5N4P8</accession>
<protein>
    <submittedName>
        <fullName evidence="5">Shikimate dehydrogenase</fullName>
    </submittedName>
</protein>
<sequence length="283" mass="30039">MSINGLTRVFFVLGDPVAQVRAPQLFNPLFQRFGENAVLVPAHVAPERCEAFVRGVLGAGNMDGLWLTIPHKTAALDWIDHCNPAGRRAASVNALRRRADGRLEGALFDGLGLVKALDHQGVATTGQRVLLVGTGGAGMAIAAALSERPLAELALYDAVPGRANALAARLQADSACPLRAPATLDPAGYSLVVHATPLGLRADDPLPFDVRALDPQAVVFDILMKTAGTPLQRACEAAGVRYHPGFDMLVQQVPDYLRFFGFEAMADALAHDLAPVRALIQSD</sequence>
<comment type="caution">
    <text evidence="5">The sequence shown here is derived from an EMBL/GenBank/DDBJ whole genome shotgun (WGS) entry which is preliminary data.</text>
</comment>
<organism evidence="5 6">
    <name type="scientific">Curvibacter cyanobacteriorum</name>
    <dbReference type="NCBI Taxonomy" id="3026422"/>
    <lineage>
        <taxon>Bacteria</taxon>
        <taxon>Pseudomonadati</taxon>
        <taxon>Pseudomonadota</taxon>
        <taxon>Betaproteobacteria</taxon>
        <taxon>Burkholderiales</taxon>
        <taxon>Comamonadaceae</taxon>
        <taxon>Curvibacter</taxon>
    </lineage>
</organism>
<dbReference type="PANTHER" id="PTHR21089">
    <property type="entry name" value="SHIKIMATE DEHYDROGENASE"/>
    <property type="match status" value="1"/>
</dbReference>
<keyword evidence="3" id="KW-0057">Aromatic amino acid biosynthesis</keyword>
<dbReference type="Pfam" id="PF08501">
    <property type="entry name" value="Shikimate_dh_N"/>
    <property type="match status" value="1"/>
</dbReference>
<dbReference type="InterPro" id="IPR001557">
    <property type="entry name" value="L-lactate/malate_DH"/>
</dbReference>
<dbReference type="SUPFAM" id="SSF51735">
    <property type="entry name" value="NAD(P)-binding Rossmann-fold domains"/>
    <property type="match status" value="1"/>
</dbReference>
<evidence type="ECO:0000259" key="4">
    <source>
        <dbReference type="Pfam" id="PF08501"/>
    </source>
</evidence>
<feature type="domain" description="Shikimate dehydrogenase substrate binding N-terminal" evidence="4">
    <location>
        <begin position="12"/>
        <end position="94"/>
    </location>
</feature>
<dbReference type="SUPFAM" id="SSF53223">
    <property type="entry name" value="Aminoacid dehydrogenase-like, N-terminal domain"/>
    <property type="match status" value="1"/>
</dbReference>
<keyword evidence="3" id="KW-0028">Amino-acid biosynthesis</keyword>
<dbReference type="InterPro" id="IPR046346">
    <property type="entry name" value="Aminoacid_DH-like_N_sf"/>
</dbReference>